<organism evidence="1 2">
    <name type="scientific">Selenomonas infelix ATCC 43532</name>
    <dbReference type="NCBI Taxonomy" id="679201"/>
    <lineage>
        <taxon>Bacteria</taxon>
        <taxon>Bacillati</taxon>
        <taxon>Bacillota</taxon>
        <taxon>Negativicutes</taxon>
        <taxon>Selenomonadales</taxon>
        <taxon>Selenomonadaceae</taxon>
        <taxon>Selenomonas</taxon>
    </lineage>
</organism>
<proteinExistence type="predicted"/>
<dbReference type="EMBL" id="ACZM01000003">
    <property type="protein sequence ID" value="EHG22358.1"/>
    <property type="molecule type" value="Genomic_DNA"/>
</dbReference>
<dbReference type="AlphaFoldDB" id="G5GMB3"/>
<dbReference type="Proteomes" id="UP000004129">
    <property type="component" value="Unassembled WGS sequence"/>
</dbReference>
<dbReference type="HOGENOM" id="CLU_115835_0_0_9"/>
<accession>G5GMB3</accession>
<evidence type="ECO:0000313" key="1">
    <source>
        <dbReference type="EMBL" id="EHG22358.1"/>
    </source>
</evidence>
<reference evidence="1 2" key="1">
    <citation type="submission" date="2011-08" db="EMBL/GenBank/DDBJ databases">
        <title>The Genome Sequence of Selenomonas infelix ATCC 43532.</title>
        <authorList>
            <consortium name="The Broad Institute Genome Sequencing Platform"/>
            <person name="Earl A."/>
            <person name="Ward D."/>
            <person name="Feldgarden M."/>
            <person name="Gevers D."/>
            <person name="Izard J."/>
            <person name="Blanton J.M."/>
            <person name="Baranova O.V."/>
            <person name="Dewhirst F.E."/>
            <person name="Young S.K."/>
            <person name="Zeng Q."/>
            <person name="Gargeya S."/>
            <person name="Fitzgerald M."/>
            <person name="Haas B."/>
            <person name="Abouelleil A."/>
            <person name="Alvarado L."/>
            <person name="Arachchi H.M."/>
            <person name="Berlin A."/>
            <person name="Brown A."/>
            <person name="Chapman S.B."/>
            <person name="Chen Z."/>
            <person name="Dunbar C."/>
            <person name="Freedman E."/>
            <person name="Gearin G."/>
            <person name="Gellesch M."/>
            <person name="Goldberg J."/>
            <person name="Griggs A."/>
            <person name="Gujja S."/>
            <person name="Heiman D."/>
            <person name="Howarth C."/>
            <person name="Larson L."/>
            <person name="Lui A."/>
            <person name="MacDonald P.J.P."/>
            <person name="Montmayeur A."/>
            <person name="Murphy C."/>
            <person name="Neiman D."/>
            <person name="Pearson M."/>
            <person name="Priest M."/>
            <person name="Roberts A."/>
            <person name="Saif S."/>
            <person name="Shea T."/>
            <person name="Shenoy N."/>
            <person name="Sisk P."/>
            <person name="Stolte C."/>
            <person name="Sykes S."/>
            <person name="Wortman J."/>
            <person name="Nusbaum C."/>
            <person name="Birren B."/>
        </authorList>
    </citation>
    <scope>NUCLEOTIDE SEQUENCE [LARGE SCALE GENOMIC DNA]</scope>
    <source>
        <strain evidence="1 2">ATCC 43532</strain>
    </source>
</reference>
<sequence>MMTRSYSDLYIEDAQENLGNMFDYAVNTCHIPIEETAAYFMDSGVADQFGKGNPRYVAGRTGCELLWDCLWELNIEQPPQPPALYAEKSPEYWAGWALAYYQWLKNIPFETILEAVPMKKIVRSYYPLHEADIRKFVEVMDAWMAEKNVHTPRSRQSWTPKNMEYAR</sequence>
<dbReference type="PATRIC" id="fig|679201.3.peg.396"/>
<name>G5GMB3_9FIRM</name>
<dbReference type="eggNOG" id="COG1396">
    <property type="taxonomic scope" value="Bacteria"/>
</dbReference>
<comment type="caution">
    <text evidence="1">The sequence shown here is derived from an EMBL/GenBank/DDBJ whole genome shotgun (WGS) entry which is preliminary data.</text>
</comment>
<dbReference type="RefSeq" id="WP_006691844.1">
    <property type="nucleotide sequence ID" value="NZ_JH376797.1"/>
</dbReference>
<dbReference type="OrthoDB" id="1664989at2"/>
<keyword evidence="2" id="KW-1185">Reference proteome</keyword>
<dbReference type="STRING" id="679201.HMPREF9334_00394"/>
<protein>
    <submittedName>
        <fullName evidence="1">Uncharacterized protein</fullName>
    </submittedName>
</protein>
<gene>
    <name evidence="1" type="ORF">HMPREF9334_00394</name>
</gene>
<evidence type="ECO:0000313" key="2">
    <source>
        <dbReference type="Proteomes" id="UP000004129"/>
    </source>
</evidence>